<feature type="domain" description="Methyltransferase" evidence="1">
    <location>
        <begin position="36"/>
        <end position="126"/>
    </location>
</feature>
<dbReference type="PANTHER" id="PTHR42912">
    <property type="entry name" value="METHYLTRANSFERASE"/>
    <property type="match status" value="1"/>
</dbReference>
<dbReference type="BioCyc" id="AURANTIMONAS:SI859A1_03089-MONOMER"/>
<comment type="caution">
    <text evidence="2">The sequence shown here is derived from an EMBL/GenBank/DDBJ whole genome shotgun (WGS) entry which is preliminary data.</text>
</comment>
<dbReference type="Proteomes" id="UP000000321">
    <property type="component" value="Unassembled WGS sequence"/>
</dbReference>
<protein>
    <submittedName>
        <fullName evidence="2">Posibble methylase involved in ubiquinone/menaquinone biosynthesis</fullName>
    </submittedName>
</protein>
<keyword evidence="2" id="KW-0489">Methyltransferase</keyword>
<evidence type="ECO:0000259" key="1">
    <source>
        <dbReference type="Pfam" id="PF13649"/>
    </source>
</evidence>
<dbReference type="RefSeq" id="WP_009210904.1">
    <property type="nucleotide sequence ID" value="NZ_BBWP01000004.1"/>
</dbReference>
<accession>Q1YFU0</accession>
<evidence type="ECO:0000313" key="2">
    <source>
        <dbReference type="EMBL" id="EAS48883.1"/>
    </source>
</evidence>
<dbReference type="InterPro" id="IPR029063">
    <property type="entry name" value="SAM-dependent_MTases_sf"/>
</dbReference>
<keyword evidence="2" id="KW-0830">Ubiquinone</keyword>
<organism evidence="2 3">
    <name type="scientific">Aurantimonas manganoxydans (strain ATCC BAA-1229 / DSM 21871 / SI85-9A1)</name>
    <dbReference type="NCBI Taxonomy" id="287752"/>
    <lineage>
        <taxon>Bacteria</taxon>
        <taxon>Pseudomonadati</taxon>
        <taxon>Pseudomonadota</taxon>
        <taxon>Alphaproteobacteria</taxon>
        <taxon>Hyphomicrobiales</taxon>
        <taxon>Aurantimonadaceae</taxon>
        <taxon>Aurantimonas</taxon>
    </lineage>
</organism>
<dbReference type="GO" id="GO:0032259">
    <property type="term" value="P:methylation"/>
    <property type="evidence" value="ECO:0007669"/>
    <property type="project" value="UniProtKB-KW"/>
</dbReference>
<sequence length="241" mass="25326">MSDPKTIQSALNTAFAAGDTAAVIGEVLAGEAAGSVLDIGCGRGALARSLVKRGFAVTGIDPSEAAIAAARDSVPEARFEVAAAEALPFDDADFDAAVILNALHHVPVAAMATALAEAARVTKPAGTVLIVEPLAEGPYFEAMRPVEDESEIREAAGVAVADAVRNGSFVLRGNVVYQRSEHFRDVAQFIERLEAVDPLRAAAVADNRSAVEARFEAEAESEDGMRVLAQPLRVYWLRTPD</sequence>
<reference evidence="2 3" key="1">
    <citation type="journal article" date="2008" name="Appl. Environ. Microbiol.">
        <title>Genomic insights into Mn(II) oxidation by the marine alphaproteobacterium Aurantimonas sp. strain SI85-9A1.</title>
        <authorList>
            <person name="Dick G.J."/>
            <person name="Podell S."/>
            <person name="Johnson H.A."/>
            <person name="Rivera-Espinoza Y."/>
            <person name="Bernier-Latmani R."/>
            <person name="McCarthy J.K."/>
            <person name="Torpey J.W."/>
            <person name="Clement B.G."/>
            <person name="Gaasterland T."/>
            <person name="Tebo B.M."/>
        </authorList>
    </citation>
    <scope>NUCLEOTIDE SEQUENCE [LARGE SCALE GENOMIC DNA]</scope>
    <source>
        <strain evidence="2 3">SI85-9A1</strain>
    </source>
</reference>
<dbReference type="SUPFAM" id="SSF53335">
    <property type="entry name" value="S-adenosyl-L-methionine-dependent methyltransferases"/>
    <property type="match status" value="1"/>
</dbReference>
<dbReference type="GO" id="GO:0008168">
    <property type="term" value="F:methyltransferase activity"/>
    <property type="evidence" value="ECO:0007669"/>
    <property type="project" value="UniProtKB-KW"/>
</dbReference>
<dbReference type="HOGENOM" id="CLU_074551_0_0_5"/>
<evidence type="ECO:0000313" key="3">
    <source>
        <dbReference type="Proteomes" id="UP000000321"/>
    </source>
</evidence>
<proteinExistence type="predicted"/>
<dbReference type="InterPro" id="IPR050508">
    <property type="entry name" value="Methyltransf_Superfamily"/>
</dbReference>
<name>Q1YFU0_AURMS</name>
<dbReference type="InterPro" id="IPR041698">
    <property type="entry name" value="Methyltransf_25"/>
</dbReference>
<dbReference type="AlphaFoldDB" id="Q1YFU0"/>
<gene>
    <name evidence="2" type="ORF">SI859A1_03089</name>
</gene>
<keyword evidence="3" id="KW-1185">Reference proteome</keyword>
<dbReference type="Gene3D" id="3.40.50.150">
    <property type="entry name" value="Vaccinia Virus protein VP39"/>
    <property type="match status" value="1"/>
</dbReference>
<dbReference type="CDD" id="cd02440">
    <property type="entry name" value="AdoMet_MTases"/>
    <property type="match status" value="1"/>
</dbReference>
<dbReference type="PANTHER" id="PTHR42912:SF93">
    <property type="entry name" value="N6-ADENOSINE-METHYLTRANSFERASE TMT1A"/>
    <property type="match status" value="1"/>
</dbReference>
<dbReference type="Pfam" id="PF13649">
    <property type="entry name" value="Methyltransf_25"/>
    <property type="match status" value="1"/>
</dbReference>
<dbReference type="EMBL" id="AAPJ01000006">
    <property type="protein sequence ID" value="EAS48883.1"/>
    <property type="molecule type" value="Genomic_DNA"/>
</dbReference>
<keyword evidence="2" id="KW-0808">Transferase</keyword>
<dbReference type="OrthoDB" id="5642573at2"/>